<dbReference type="STRING" id="1802723.A2675_03560"/>
<evidence type="ECO:0000313" key="3">
    <source>
        <dbReference type="Proteomes" id="UP000176997"/>
    </source>
</evidence>
<dbReference type="EMBL" id="MHUS01000010">
    <property type="protein sequence ID" value="OHA81517.1"/>
    <property type="molecule type" value="Genomic_DNA"/>
</dbReference>
<proteinExistence type="predicted"/>
<dbReference type="AlphaFoldDB" id="A0A1G2S936"/>
<dbReference type="Proteomes" id="UP000176997">
    <property type="component" value="Unassembled WGS sequence"/>
</dbReference>
<accession>A0A1G2S936</accession>
<comment type="caution">
    <text evidence="2">The sequence shown here is derived from an EMBL/GenBank/DDBJ whole genome shotgun (WGS) entry which is preliminary data.</text>
</comment>
<reference evidence="2 3" key="1">
    <citation type="journal article" date="2016" name="Nat. Commun.">
        <title>Thousands of microbial genomes shed light on interconnected biogeochemical processes in an aquifer system.</title>
        <authorList>
            <person name="Anantharaman K."/>
            <person name="Brown C.T."/>
            <person name="Hug L.A."/>
            <person name="Sharon I."/>
            <person name="Castelle C.J."/>
            <person name="Probst A.J."/>
            <person name="Thomas B.C."/>
            <person name="Singh A."/>
            <person name="Wilkins M.J."/>
            <person name="Karaoz U."/>
            <person name="Brodie E.L."/>
            <person name="Williams K.H."/>
            <person name="Hubbard S.S."/>
            <person name="Banfield J.F."/>
        </authorList>
    </citation>
    <scope>NUCLEOTIDE SEQUENCE [LARGE SCALE GENOMIC DNA]</scope>
</reference>
<gene>
    <name evidence="2" type="ORF">A2675_03560</name>
</gene>
<evidence type="ECO:0000256" key="1">
    <source>
        <dbReference type="SAM" id="Phobius"/>
    </source>
</evidence>
<keyword evidence="1" id="KW-0812">Transmembrane</keyword>
<sequence>MKKCIRRTAVVLTVLLVLALPLVLIFDKVSHPSKNPDIWLFDIALISLAFAWAIKDSLFDLWRKDATSPRNENDPANLDGEVLLEIQNLSKNNFSLIE</sequence>
<organism evidence="2 3">
    <name type="scientific">Candidatus Yonathbacteria bacterium RIFCSPHIGHO2_01_FULL_51_10</name>
    <dbReference type="NCBI Taxonomy" id="1802723"/>
    <lineage>
        <taxon>Bacteria</taxon>
        <taxon>Candidatus Yonathiibacteriota</taxon>
    </lineage>
</organism>
<name>A0A1G2S936_9BACT</name>
<feature type="transmembrane region" description="Helical" evidence="1">
    <location>
        <begin position="9"/>
        <end position="26"/>
    </location>
</feature>
<evidence type="ECO:0000313" key="2">
    <source>
        <dbReference type="EMBL" id="OHA81517.1"/>
    </source>
</evidence>
<protein>
    <submittedName>
        <fullName evidence="2">Uncharacterized protein</fullName>
    </submittedName>
</protein>
<feature type="transmembrane region" description="Helical" evidence="1">
    <location>
        <begin position="38"/>
        <end position="54"/>
    </location>
</feature>
<keyword evidence="1" id="KW-1133">Transmembrane helix</keyword>
<keyword evidence="1" id="KW-0472">Membrane</keyword>